<dbReference type="AlphaFoldDB" id="A0A6G0Z1B2"/>
<sequence>MFRPWENVDVSNGNNLAEKYKAPVRPSTYLTINLSSVHQYLLDKIYPSYINTKNQKANFRKQCKPFTVDESKT</sequence>
<evidence type="ECO:0000313" key="2">
    <source>
        <dbReference type="Proteomes" id="UP000478052"/>
    </source>
</evidence>
<protein>
    <submittedName>
        <fullName evidence="1">Uncharacterized protein</fullName>
    </submittedName>
</protein>
<proteinExistence type="predicted"/>
<reference evidence="1 2" key="1">
    <citation type="submission" date="2019-08" db="EMBL/GenBank/DDBJ databases">
        <title>Whole genome of Aphis craccivora.</title>
        <authorList>
            <person name="Voronova N.V."/>
            <person name="Shulinski R.S."/>
            <person name="Bandarenka Y.V."/>
            <person name="Zhorov D.G."/>
            <person name="Warner D."/>
        </authorList>
    </citation>
    <scope>NUCLEOTIDE SEQUENCE [LARGE SCALE GENOMIC DNA]</scope>
    <source>
        <strain evidence="1">180601</strain>
        <tissue evidence="1">Whole Body</tissue>
    </source>
</reference>
<gene>
    <name evidence="1" type="ORF">FWK35_00025553</name>
</gene>
<evidence type="ECO:0000313" key="1">
    <source>
        <dbReference type="EMBL" id="KAF0763959.1"/>
    </source>
</evidence>
<dbReference type="EMBL" id="VUJU01001759">
    <property type="protein sequence ID" value="KAF0763959.1"/>
    <property type="molecule type" value="Genomic_DNA"/>
</dbReference>
<comment type="caution">
    <text evidence="1">The sequence shown here is derived from an EMBL/GenBank/DDBJ whole genome shotgun (WGS) entry which is preliminary data.</text>
</comment>
<dbReference type="OrthoDB" id="6627416at2759"/>
<accession>A0A6G0Z1B2</accession>
<organism evidence="1 2">
    <name type="scientific">Aphis craccivora</name>
    <name type="common">Cowpea aphid</name>
    <dbReference type="NCBI Taxonomy" id="307492"/>
    <lineage>
        <taxon>Eukaryota</taxon>
        <taxon>Metazoa</taxon>
        <taxon>Ecdysozoa</taxon>
        <taxon>Arthropoda</taxon>
        <taxon>Hexapoda</taxon>
        <taxon>Insecta</taxon>
        <taxon>Pterygota</taxon>
        <taxon>Neoptera</taxon>
        <taxon>Paraneoptera</taxon>
        <taxon>Hemiptera</taxon>
        <taxon>Sternorrhyncha</taxon>
        <taxon>Aphidomorpha</taxon>
        <taxon>Aphidoidea</taxon>
        <taxon>Aphididae</taxon>
        <taxon>Aphidini</taxon>
        <taxon>Aphis</taxon>
        <taxon>Aphis</taxon>
    </lineage>
</organism>
<name>A0A6G0Z1B2_APHCR</name>
<keyword evidence="2" id="KW-1185">Reference proteome</keyword>
<dbReference type="Proteomes" id="UP000478052">
    <property type="component" value="Unassembled WGS sequence"/>
</dbReference>